<dbReference type="InterPro" id="IPR027493">
    <property type="entry name" value="Ribosomal_bL31_B"/>
</dbReference>
<dbReference type="SMR" id="G4NNX3"/>
<evidence type="ECO:0000256" key="6">
    <source>
        <dbReference type="SAM" id="MobiDB-lite"/>
    </source>
</evidence>
<feature type="compositionally biased region" description="Basic residues" evidence="6">
    <location>
        <begin position="97"/>
        <end position="108"/>
    </location>
</feature>
<dbReference type="RefSeq" id="WP_011324525.1">
    <property type="nucleotide sequence ID" value="NC_016798.1"/>
</dbReference>
<feature type="region of interest" description="Disordered" evidence="6">
    <location>
        <begin position="86"/>
        <end position="108"/>
    </location>
</feature>
<gene>
    <name evidence="5" type="primary">rpmE2</name>
    <name evidence="7" type="ordered locus">CTO_0024</name>
</gene>
<dbReference type="GO" id="GO:0006412">
    <property type="term" value="P:translation"/>
    <property type="evidence" value="ECO:0007669"/>
    <property type="project" value="UniProtKB-UniRule"/>
</dbReference>
<keyword evidence="4 5" id="KW-0687">Ribonucleoprotein</keyword>
<comment type="similarity">
    <text evidence="1 5">Belongs to the bacterial ribosomal protein bL31 family. Type B subfamily.</text>
</comment>
<dbReference type="GO" id="GO:0003735">
    <property type="term" value="F:structural constituent of ribosome"/>
    <property type="evidence" value="ECO:0007669"/>
    <property type="project" value="InterPro"/>
</dbReference>
<dbReference type="Proteomes" id="UP000009287">
    <property type="component" value="Chromosome"/>
</dbReference>
<evidence type="ECO:0000256" key="3">
    <source>
        <dbReference type="ARBA" id="ARBA00022980"/>
    </source>
</evidence>
<evidence type="ECO:0000256" key="2">
    <source>
        <dbReference type="ARBA" id="ARBA00011838"/>
    </source>
</evidence>
<accession>G4NNX3</accession>
<evidence type="ECO:0000313" key="7">
    <source>
        <dbReference type="EMBL" id="AEP34828.1"/>
    </source>
</evidence>
<dbReference type="Pfam" id="PF01197">
    <property type="entry name" value="Ribosomal_L31"/>
    <property type="match status" value="1"/>
</dbReference>
<sequence>MKKNTHPEYRQVLFVDSSTGYKFICGSTYQTDKTEVFEGQEYPVCYVSVSSSSHPFFTGSKKLVDAEGRVDKFLKRYSGIKQSAPKPETVVEDVLPKGKRKSPAKKKK</sequence>
<protein>
    <recommendedName>
        <fullName evidence="5">Large ribosomal subunit protein bL31B</fullName>
    </recommendedName>
</protein>
<accession>H1ZP07</accession>
<dbReference type="AlphaFoldDB" id="G4NNX3"/>
<dbReference type="GO" id="GO:0005840">
    <property type="term" value="C:ribosome"/>
    <property type="evidence" value="ECO:0007669"/>
    <property type="project" value="UniProtKB-KW"/>
</dbReference>
<evidence type="ECO:0000313" key="8">
    <source>
        <dbReference type="Proteomes" id="UP000009287"/>
    </source>
</evidence>
<dbReference type="PRINTS" id="PR01249">
    <property type="entry name" value="RIBOSOMALL31"/>
</dbReference>
<dbReference type="PROSITE" id="PS01143">
    <property type="entry name" value="RIBOSOMAL_L31"/>
    <property type="match status" value="1"/>
</dbReference>
<dbReference type="InterPro" id="IPR042105">
    <property type="entry name" value="Ribosomal_bL31_sf"/>
</dbReference>
<dbReference type="PANTHER" id="PTHR33280:SF1">
    <property type="entry name" value="LARGE RIBOSOMAL SUBUNIT PROTEIN BL31C"/>
    <property type="match status" value="1"/>
</dbReference>
<dbReference type="PANTHER" id="PTHR33280">
    <property type="entry name" value="50S RIBOSOMAL PROTEIN L31, CHLOROPLASTIC"/>
    <property type="match status" value="1"/>
</dbReference>
<evidence type="ECO:0000256" key="1">
    <source>
        <dbReference type="ARBA" id="ARBA00008196"/>
    </source>
</evidence>
<evidence type="ECO:0000256" key="5">
    <source>
        <dbReference type="HAMAP-Rule" id="MF_00502"/>
    </source>
</evidence>
<dbReference type="EMBL" id="CP002401">
    <property type="protein sequence ID" value="AEP34828.1"/>
    <property type="molecule type" value="Genomic_DNA"/>
</dbReference>
<dbReference type="InterPro" id="IPR002150">
    <property type="entry name" value="Ribosomal_bL31"/>
</dbReference>
<proteinExistence type="inferred from homology"/>
<dbReference type="InterPro" id="IPR034704">
    <property type="entry name" value="Ribosomal_bL28/bL31-like_sf"/>
</dbReference>
<evidence type="ECO:0000256" key="4">
    <source>
        <dbReference type="ARBA" id="ARBA00023274"/>
    </source>
</evidence>
<keyword evidence="3 5" id="KW-0689">Ribosomal protein</keyword>
<dbReference type="SUPFAM" id="SSF143800">
    <property type="entry name" value="L28p-like"/>
    <property type="match status" value="1"/>
</dbReference>
<dbReference type="GO" id="GO:1990904">
    <property type="term" value="C:ribonucleoprotein complex"/>
    <property type="evidence" value="ECO:0007669"/>
    <property type="project" value="UniProtKB-KW"/>
</dbReference>
<dbReference type="PATRIC" id="fig|580047.4.peg.28"/>
<comment type="subunit">
    <text evidence="2 5">Part of the 50S ribosomal subunit.</text>
</comment>
<name>G4NNX3_CHLT4</name>
<dbReference type="Gene3D" id="4.10.830.30">
    <property type="entry name" value="Ribosomal protein L31"/>
    <property type="match status" value="1"/>
</dbReference>
<organism evidence="7 8">
    <name type="scientific">Chlamydia trachomatis serovar A (strain A2497)</name>
    <dbReference type="NCBI Taxonomy" id="580047"/>
    <lineage>
        <taxon>Bacteria</taxon>
        <taxon>Pseudomonadati</taxon>
        <taxon>Chlamydiota</taxon>
        <taxon>Chlamydiia</taxon>
        <taxon>Chlamydiales</taxon>
        <taxon>Chlamydiaceae</taxon>
        <taxon>Chlamydia/Chlamydophila group</taxon>
        <taxon>Chlamydia</taxon>
    </lineage>
</organism>
<reference evidence="7 8" key="1">
    <citation type="journal article" date="2011" name="J. Exp. Med.">
        <title>A live-attenuated chlamydial vaccine protects against trachoma in nonhuman primates.</title>
        <authorList>
            <person name="Kari L."/>
            <person name="Whitmire W.M."/>
            <person name="Olivares-Zavaleta N."/>
            <person name="Goheen M.M."/>
            <person name="Taylor L.D."/>
            <person name="Carlson J.H."/>
            <person name="Sturdevant G.L."/>
            <person name="Lu C."/>
            <person name="Bakios L.E."/>
            <person name="Randall L.B."/>
            <person name="Parnell M.J."/>
            <person name="Zhong G."/>
            <person name="Caldwell H.D."/>
        </authorList>
    </citation>
    <scope>NUCLEOTIDE SEQUENCE [LARGE SCALE GENOMIC DNA]</scope>
    <source>
        <strain evidence="7 8">A2497</strain>
    </source>
</reference>
<dbReference type="HAMAP" id="MF_00502">
    <property type="entry name" value="Ribosomal_bL31_2"/>
    <property type="match status" value="1"/>
</dbReference>
<dbReference type="NCBIfam" id="NF002462">
    <property type="entry name" value="PRK01678.1"/>
    <property type="match status" value="1"/>
</dbReference>
<dbReference type="NCBIfam" id="TIGR00105">
    <property type="entry name" value="L31"/>
    <property type="match status" value="1"/>
</dbReference>
<dbReference type="KEGG" id="cty:CTR_0221"/>
<dbReference type="KEGG" id="cra:CTO_0024"/>